<dbReference type="AlphaFoldDB" id="A0AAJ7VH82"/>
<evidence type="ECO:0000256" key="2">
    <source>
        <dbReference type="SAM" id="MobiDB-lite"/>
    </source>
</evidence>
<dbReference type="CTD" id="401236"/>
<dbReference type="GeneID" id="108898146"/>
<name>A0AAJ7VH82_LATCA</name>
<feature type="region of interest" description="Disordered" evidence="2">
    <location>
        <begin position="191"/>
        <end position="232"/>
    </location>
</feature>
<organism evidence="3 4">
    <name type="scientific">Lates calcarifer</name>
    <name type="common">Barramundi</name>
    <name type="synonym">Holocentrus calcarifer</name>
    <dbReference type="NCBI Taxonomy" id="8187"/>
    <lineage>
        <taxon>Eukaryota</taxon>
        <taxon>Metazoa</taxon>
        <taxon>Chordata</taxon>
        <taxon>Craniata</taxon>
        <taxon>Vertebrata</taxon>
        <taxon>Euteleostomi</taxon>
        <taxon>Actinopterygii</taxon>
        <taxon>Neopterygii</taxon>
        <taxon>Teleostei</taxon>
        <taxon>Neoteleostei</taxon>
        <taxon>Acanthomorphata</taxon>
        <taxon>Carangaria</taxon>
        <taxon>Carangaria incertae sedis</taxon>
        <taxon>Centropomidae</taxon>
        <taxon>Lates</taxon>
    </lineage>
</organism>
<evidence type="ECO:0000256" key="1">
    <source>
        <dbReference type="SAM" id="Coils"/>
    </source>
</evidence>
<feature type="compositionally biased region" description="Polar residues" evidence="2">
    <location>
        <begin position="1"/>
        <end position="18"/>
    </location>
</feature>
<dbReference type="InterPro" id="IPR000956">
    <property type="entry name" value="Stathmin_fam"/>
</dbReference>
<dbReference type="GO" id="GO:0031110">
    <property type="term" value="P:regulation of microtubule polymerization or depolymerization"/>
    <property type="evidence" value="ECO:0007669"/>
    <property type="project" value="InterPro"/>
</dbReference>
<keyword evidence="1" id="KW-0175">Coiled coil</keyword>
<feature type="region of interest" description="Disordered" evidence="2">
    <location>
        <begin position="1"/>
        <end position="95"/>
    </location>
</feature>
<evidence type="ECO:0000313" key="4">
    <source>
        <dbReference type="RefSeq" id="XP_018553537.1"/>
    </source>
</evidence>
<reference evidence="4" key="1">
    <citation type="submission" date="2025-08" db="UniProtKB">
        <authorList>
            <consortium name="RefSeq"/>
        </authorList>
    </citation>
    <scope>IDENTIFICATION</scope>
    <source>
        <tissue evidence="4">Brain</tissue>
    </source>
</reference>
<protein>
    <submittedName>
        <fullName evidence="4">Stathmin domain-containing protein 1 isoform X1</fullName>
    </submittedName>
</protein>
<dbReference type="RefSeq" id="XP_018553537.1">
    <property type="nucleotide sequence ID" value="XM_018698021.2"/>
</dbReference>
<proteinExistence type="predicted"/>
<gene>
    <name evidence="4" type="primary">stmnd1</name>
</gene>
<feature type="compositionally biased region" description="Basic and acidic residues" evidence="2">
    <location>
        <begin position="82"/>
        <end position="95"/>
    </location>
</feature>
<evidence type="ECO:0000313" key="3">
    <source>
        <dbReference type="Proteomes" id="UP000694890"/>
    </source>
</evidence>
<dbReference type="KEGG" id="lcf:108898146"/>
<dbReference type="Proteomes" id="UP000694890">
    <property type="component" value="Linkage group LG3"/>
</dbReference>
<dbReference type="PANTHER" id="PTHR10104:SF20">
    <property type="entry name" value="STATHMIN DOMAIN-CONTAINING PROTEIN 1"/>
    <property type="match status" value="1"/>
</dbReference>
<accession>A0AAJ7VH82</accession>
<sequence>MGCSSSTNTAVQPLTQEEVNGGEDETGSKLGGRGDSAVSKGTTDSGVVMENKEIPELPGAVPRKLPPLTSECVRETASPGLLRRDSAGQERQKSSEILEELLNQGIIPVGQSEGRTSGAGEAYSIMLDDRDVVRRRPPARLESLKDKKLQSLHTREEIEEKIKLAEERRKLREDELKMRLRAQSARVRVRTSVSATVEDEDTPVTPVKLTQSPLPPARSAAEGGESAREARR</sequence>
<feature type="coiled-coil region" evidence="1">
    <location>
        <begin position="141"/>
        <end position="175"/>
    </location>
</feature>
<dbReference type="PANTHER" id="PTHR10104">
    <property type="entry name" value="STATHMIN"/>
    <property type="match status" value="1"/>
</dbReference>